<evidence type="ECO:0000256" key="3">
    <source>
        <dbReference type="ARBA" id="ARBA00022692"/>
    </source>
</evidence>
<accession>A0A3B0MQB3</accession>
<reference evidence="8" key="1">
    <citation type="submission" date="2018-07" db="EMBL/GenBank/DDBJ databases">
        <authorList>
            <person name="Quirk P.G."/>
            <person name="Krulwich T.A."/>
        </authorList>
    </citation>
    <scope>NUCLEOTIDE SEQUENCE</scope>
    <source>
        <strain evidence="8">Anand</strain>
    </source>
</reference>
<evidence type="ECO:0000256" key="5">
    <source>
        <dbReference type="ARBA" id="ARBA00023136"/>
    </source>
</evidence>
<feature type="transmembrane region" description="Helical" evidence="7">
    <location>
        <begin position="373"/>
        <end position="394"/>
    </location>
</feature>
<keyword evidence="5 7" id="KW-0472">Membrane</keyword>
<dbReference type="EMBL" id="UIVT01000002">
    <property type="protein sequence ID" value="SVP91682.1"/>
    <property type="molecule type" value="Genomic_DNA"/>
</dbReference>
<organism evidence="8">
    <name type="scientific">Theileria annulata</name>
    <dbReference type="NCBI Taxonomy" id="5874"/>
    <lineage>
        <taxon>Eukaryota</taxon>
        <taxon>Sar</taxon>
        <taxon>Alveolata</taxon>
        <taxon>Apicomplexa</taxon>
        <taxon>Aconoidasida</taxon>
        <taxon>Piroplasmida</taxon>
        <taxon>Theileriidae</taxon>
        <taxon>Theileria</taxon>
    </lineage>
</organism>
<dbReference type="InterPro" id="IPR008010">
    <property type="entry name" value="Tatp1"/>
</dbReference>
<gene>
    <name evidence="8" type="ORF">TAT_000187600</name>
    <name evidence="9" type="ORF">TAV_000187800</name>
</gene>
<dbReference type="VEuPathDB" id="PiroplasmaDB:TA12325"/>
<sequence length="627" mass="72291">MNFYLLNFFKFVKLEFKGLSNYSEPEDDNKDPDTPNSKDAGNNIQKFCTHEIHNTELNGSKDFEKKKSEESLNSNTSCKKCQNKIESSDKKQCKHHKETLNSATSSNNTDKSGYLFVLDSIPKNLLIHMARLPKFFERLIFHSVGICLDSVLFELTLMPIQAVTTVSYLITKFILYVLKELKYTFRNDFLSLFTSNKDREVNSGRSDKSNDSSEEARSITLSEVCGCVRFFVLLASVYIFSFIDTSKVYHNIKAQPIMKLYVLFNMLEICERLCRSFSRDIMDSLVKTTINIFIIQFTNNNGTSTQMRLPRSDSQQFVNNGKHFLNLFTSNTQNQINKSIKRSLSRENKGSVHTIKTESVLNGCRNYVDGFNVYYKFVFLYCFVVLTITFHAFIHLVRVLILNIGINSPEYTMFLVLITNNFAEIKSSVFKKHTHLSLFIIFASDAVERCHLVLDGLLVFFKMSTSRRNLKSYISVFTWLFLVYGIEVMIDLVKHSYIIKFNKLLSETFETYDSVLIADTLLSRSLYNLRKLTFCKLKVPCKCSFSFSHISSRRLGFISTPIVTLIISTIPKMGFYISPRILIIFLFSWVSLVFAKITTSILLTAYSIKKKENIYSLDPELYKVGAL</sequence>
<dbReference type="EMBL" id="UIVS01000002">
    <property type="protein sequence ID" value="SVP91939.1"/>
    <property type="molecule type" value="Genomic_DNA"/>
</dbReference>
<comment type="subcellular location">
    <subcellularLocation>
        <location evidence="1">Membrane</location>
        <topology evidence="1">Multi-pass membrane protein</topology>
    </subcellularLocation>
</comment>
<dbReference type="GO" id="GO:0005789">
    <property type="term" value="C:endoplasmic reticulum membrane"/>
    <property type="evidence" value="ECO:0007669"/>
    <property type="project" value="TreeGrafter"/>
</dbReference>
<evidence type="ECO:0000313" key="8">
    <source>
        <dbReference type="EMBL" id="SVP91682.1"/>
    </source>
</evidence>
<keyword evidence="4 7" id="KW-1133">Transmembrane helix</keyword>
<feature type="transmembrane region" description="Helical" evidence="7">
    <location>
        <begin position="581"/>
        <end position="606"/>
    </location>
</feature>
<proteinExistence type="inferred from homology"/>
<feature type="transmembrane region" description="Helical" evidence="7">
    <location>
        <begin position="473"/>
        <end position="493"/>
    </location>
</feature>
<evidence type="ECO:0000256" key="7">
    <source>
        <dbReference type="SAM" id="Phobius"/>
    </source>
</evidence>
<keyword evidence="3 7" id="KW-0812">Transmembrane</keyword>
<dbReference type="PANTHER" id="PTHR13317:SF4">
    <property type="entry name" value="TRANSMEMBRANE ANTERIOR POSTERIOR TRANSFORMATION PROTEIN 1 HOMOLOG"/>
    <property type="match status" value="1"/>
</dbReference>
<dbReference type="PANTHER" id="PTHR13317">
    <property type="entry name" value="TRANSMEMBRANE ANTERIOR POSTERIOR TRANSFORMATION PROTEIN 1 HOMOLOG"/>
    <property type="match status" value="1"/>
</dbReference>
<feature type="region of interest" description="Disordered" evidence="6">
    <location>
        <begin position="21"/>
        <end position="42"/>
    </location>
</feature>
<evidence type="ECO:0000256" key="6">
    <source>
        <dbReference type="SAM" id="MobiDB-lite"/>
    </source>
</evidence>
<evidence type="ECO:0000256" key="1">
    <source>
        <dbReference type="ARBA" id="ARBA00004141"/>
    </source>
</evidence>
<comment type="similarity">
    <text evidence="2">Belongs to the TAPT1 family.</text>
</comment>
<evidence type="ECO:0000256" key="2">
    <source>
        <dbReference type="ARBA" id="ARBA00008803"/>
    </source>
</evidence>
<evidence type="ECO:0000313" key="9">
    <source>
        <dbReference type="EMBL" id="SVP91939.1"/>
    </source>
</evidence>
<name>A0A3B0MQB3_THEAN</name>
<feature type="transmembrane region" description="Helical" evidence="7">
    <location>
        <begin position="159"/>
        <end position="178"/>
    </location>
</feature>
<protein>
    <submittedName>
        <fullName evidence="8">Eukaryotic membrane protein family, putative</fullName>
    </submittedName>
</protein>
<dbReference type="Pfam" id="PF05346">
    <property type="entry name" value="DUF747"/>
    <property type="match status" value="1"/>
</dbReference>
<evidence type="ECO:0000256" key="4">
    <source>
        <dbReference type="ARBA" id="ARBA00022989"/>
    </source>
</evidence>
<feature type="transmembrane region" description="Helical" evidence="7">
    <location>
        <begin position="555"/>
        <end position="575"/>
    </location>
</feature>
<dbReference type="AlphaFoldDB" id="A0A3B0MQB3"/>